<evidence type="ECO:0000313" key="6">
    <source>
        <dbReference type="Proteomes" id="UP000834106"/>
    </source>
</evidence>
<keyword evidence="6" id="KW-1185">Reference proteome</keyword>
<dbReference type="Gene3D" id="3.90.79.20">
    <property type="match status" value="1"/>
</dbReference>
<dbReference type="GO" id="GO:0006742">
    <property type="term" value="P:NADP+ catabolic process"/>
    <property type="evidence" value="ECO:0007669"/>
    <property type="project" value="TreeGrafter"/>
</dbReference>
<dbReference type="AlphaFoldDB" id="A0AAD2A7D5"/>
<feature type="domain" description="NADH pyrophosphatase-like N-terminal" evidence="4">
    <location>
        <begin position="182"/>
        <end position="255"/>
    </location>
</feature>
<dbReference type="GO" id="GO:0019677">
    <property type="term" value="P:NAD+ catabolic process"/>
    <property type="evidence" value="ECO:0007669"/>
    <property type="project" value="TreeGrafter"/>
</dbReference>
<keyword evidence="2" id="KW-0378">Hydrolase</keyword>
<gene>
    <name evidence="5" type="ORF">FPE_LOCUS29908</name>
</gene>
<dbReference type="Pfam" id="PF09296">
    <property type="entry name" value="NUDIX-like"/>
    <property type="match status" value="1"/>
</dbReference>
<dbReference type="GO" id="GO:0035529">
    <property type="term" value="F:NADH pyrophosphatase activity"/>
    <property type="evidence" value="ECO:0007669"/>
    <property type="project" value="TreeGrafter"/>
</dbReference>
<dbReference type="PANTHER" id="PTHR42904:SF6">
    <property type="entry name" value="NAD-CAPPED RNA HYDROLASE NUDT12"/>
    <property type="match status" value="1"/>
</dbReference>
<evidence type="ECO:0000313" key="5">
    <source>
        <dbReference type="EMBL" id="CAI9782478.1"/>
    </source>
</evidence>
<feature type="region of interest" description="Disordered" evidence="3">
    <location>
        <begin position="1"/>
        <end position="20"/>
    </location>
</feature>
<proteinExistence type="predicted"/>
<dbReference type="Proteomes" id="UP000834106">
    <property type="component" value="Chromosome 19"/>
</dbReference>
<evidence type="ECO:0000256" key="2">
    <source>
        <dbReference type="ARBA" id="ARBA00022801"/>
    </source>
</evidence>
<sequence length="297" mass="33227">MDPASKNLYQSIPSVGDPADVRIEEKKQTATPVSSKHNKTTQKFSNKPNERREISSHYVRVSIGFFRFRNIPFVQRYGLSDFGGQVSFIVAGHQDFGLGFMGNPIRSRTPKQTDPLSPHSAFQILKTLLLSHSQESISPDFKVLPFRKGKPLAGTTADSPADGTNWHLGWLSLRECKEFLENSEVSLSEDSVVYLGCKYEGDVVYCAIDVSDASGLVSELVARQFCFVELRTLMVATDWADAKAMGQRPRALIEWHNIARYCGSCGGKTIPMEAGRRKQCSNESCKKRIYPRVDPRL</sequence>
<reference evidence="5" key="1">
    <citation type="submission" date="2023-05" db="EMBL/GenBank/DDBJ databases">
        <authorList>
            <person name="Huff M."/>
        </authorList>
    </citation>
    <scope>NUCLEOTIDE SEQUENCE</scope>
</reference>
<dbReference type="EMBL" id="OU503054">
    <property type="protein sequence ID" value="CAI9782478.1"/>
    <property type="molecule type" value="Genomic_DNA"/>
</dbReference>
<dbReference type="PANTHER" id="PTHR42904">
    <property type="entry name" value="NUDIX HYDROLASE, NUDC SUBFAMILY"/>
    <property type="match status" value="1"/>
</dbReference>
<organism evidence="5 6">
    <name type="scientific">Fraxinus pennsylvanica</name>
    <dbReference type="NCBI Taxonomy" id="56036"/>
    <lineage>
        <taxon>Eukaryota</taxon>
        <taxon>Viridiplantae</taxon>
        <taxon>Streptophyta</taxon>
        <taxon>Embryophyta</taxon>
        <taxon>Tracheophyta</taxon>
        <taxon>Spermatophyta</taxon>
        <taxon>Magnoliopsida</taxon>
        <taxon>eudicotyledons</taxon>
        <taxon>Gunneridae</taxon>
        <taxon>Pentapetalae</taxon>
        <taxon>asterids</taxon>
        <taxon>lamiids</taxon>
        <taxon>Lamiales</taxon>
        <taxon>Oleaceae</taxon>
        <taxon>Oleeae</taxon>
        <taxon>Fraxinus</taxon>
    </lineage>
</organism>
<feature type="compositionally biased region" description="Polar residues" evidence="3">
    <location>
        <begin position="29"/>
        <end position="47"/>
    </location>
</feature>
<dbReference type="InterPro" id="IPR050241">
    <property type="entry name" value="NAD-cap_RNA_hydrolase_NudC"/>
</dbReference>
<evidence type="ECO:0000259" key="4">
    <source>
        <dbReference type="Pfam" id="PF09296"/>
    </source>
</evidence>
<accession>A0AAD2A7D5</accession>
<feature type="region of interest" description="Disordered" evidence="3">
    <location>
        <begin position="25"/>
        <end position="51"/>
    </location>
</feature>
<dbReference type="GO" id="GO:0005777">
    <property type="term" value="C:peroxisome"/>
    <property type="evidence" value="ECO:0007669"/>
    <property type="project" value="TreeGrafter"/>
</dbReference>
<dbReference type="GO" id="GO:0005829">
    <property type="term" value="C:cytosol"/>
    <property type="evidence" value="ECO:0007669"/>
    <property type="project" value="TreeGrafter"/>
</dbReference>
<dbReference type="GO" id="GO:0046872">
    <property type="term" value="F:metal ion binding"/>
    <property type="evidence" value="ECO:0007669"/>
    <property type="project" value="InterPro"/>
</dbReference>
<comment type="cofactor">
    <cofactor evidence="1">
        <name>Mg(2+)</name>
        <dbReference type="ChEBI" id="CHEBI:18420"/>
    </cofactor>
</comment>
<protein>
    <recommendedName>
        <fullName evidence="4">NADH pyrophosphatase-like N-terminal domain-containing protein</fullName>
    </recommendedName>
</protein>
<evidence type="ECO:0000256" key="1">
    <source>
        <dbReference type="ARBA" id="ARBA00001946"/>
    </source>
</evidence>
<name>A0AAD2A7D5_9LAMI</name>
<evidence type="ECO:0000256" key="3">
    <source>
        <dbReference type="SAM" id="MobiDB-lite"/>
    </source>
</evidence>
<dbReference type="InterPro" id="IPR015375">
    <property type="entry name" value="NADH_PPase-like_N"/>
</dbReference>